<feature type="transmembrane region" description="Helical" evidence="1">
    <location>
        <begin position="5"/>
        <end position="24"/>
    </location>
</feature>
<evidence type="ECO:0000313" key="3">
    <source>
        <dbReference type="Proteomes" id="UP000029889"/>
    </source>
</evidence>
<dbReference type="KEGG" id="vg:22111270"/>
<dbReference type="GeneID" id="22111270"/>
<dbReference type="RefSeq" id="YP_009101817.1">
    <property type="nucleotide sequence ID" value="NC_025447.1"/>
</dbReference>
<sequence length="122" mass="14077">MEIALIILTAMLFISTVVIIGKFFCVSFLETVYDEIADDYEFQAGFFITYWLSLFCLVIAWILHIFKWGMVDGDPIMAIIVLVFGILGGAVHNLMVIWQTVQYVLVPYFEKMHSTIKKRKRG</sequence>
<evidence type="ECO:0000256" key="1">
    <source>
        <dbReference type="SAM" id="Phobius"/>
    </source>
</evidence>
<reference evidence="2 3" key="1">
    <citation type="submission" date="2014-09" db="EMBL/GenBank/DDBJ databases">
        <authorList>
            <person name="Lapin J.S."/>
            <person name="Pope W.H."/>
            <person name="Hua J."/>
            <person name="Ford M.E."/>
            <person name="Conway J.F."/>
            <person name="Hatfull G.F."/>
            <person name="Hendrix R.W."/>
        </authorList>
    </citation>
    <scope>NUCLEOTIDE SEQUENCE [LARGE SCALE GENOMIC DNA]</scope>
</reference>
<keyword evidence="1" id="KW-0812">Transmembrane</keyword>
<dbReference type="EMBL" id="KM507819">
    <property type="protein sequence ID" value="AIT14120.1"/>
    <property type="molecule type" value="Genomic_DNA"/>
</dbReference>
<keyword evidence="3" id="KW-1185">Reference proteome</keyword>
<gene>
    <name evidence="2" type="primary">230</name>
    <name evidence="2" type="ORF">PBI_121Q_230</name>
</gene>
<name>A0A097EXI1_9CAUD</name>
<protein>
    <submittedName>
        <fullName evidence="2">Uncharacterized protein</fullName>
    </submittedName>
</protein>
<proteinExistence type="predicted"/>
<organism evidence="2 3">
    <name type="scientific">Escherichia phage 121Q</name>
    <dbReference type="NCBI Taxonomy" id="1555202"/>
    <lineage>
        <taxon>Viruses</taxon>
        <taxon>Duplodnaviria</taxon>
        <taxon>Heunggongvirae</taxon>
        <taxon>Uroviricota</taxon>
        <taxon>Caudoviricetes</taxon>
        <taxon>Asteriusvirus</taxon>
        <taxon>Asteriusvirus av121Q</taxon>
    </lineage>
</organism>
<evidence type="ECO:0000313" key="2">
    <source>
        <dbReference type="EMBL" id="AIT14120.1"/>
    </source>
</evidence>
<dbReference type="Proteomes" id="UP000029889">
    <property type="component" value="Segment"/>
</dbReference>
<accession>A0A097EXI1</accession>
<keyword evidence="1" id="KW-1133">Transmembrane helix</keyword>
<feature type="transmembrane region" description="Helical" evidence="1">
    <location>
        <begin position="76"/>
        <end position="98"/>
    </location>
</feature>
<keyword evidence="1" id="KW-0472">Membrane</keyword>
<feature type="transmembrane region" description="Helical" evidence="1">
    <location>
        <begin position="44"/>
        <end position="64"/>
    </location>
</feature>